<organism evidence="2 3">
    <name type="scientific">Aspergillus nomiae NRRL (strain ATCC 15546 / NRRL 13137 / CBS 260.88 / M93)</name>
    <dbReference type="NCBI Taxonomy" id="1509407"/>
    <lineage>
        <taxon>Eukaryota</taxon>
        <taxon>Fungi</taxon>
        <taxon>Dikarya</taxon>
        <taxon>Ascomycota</taxon>
        <taxon>Pezizomycotina</taxon>
        <taxon>Eurotiomycetes</taxon>
        <taxon>Eurotiomycetidae</taxon>
        <taxon>Eurotiales</taxon>
        <taxon>Aspergillaceae</taxon>
        <taxon>Aspergillus</taxon>
        <taxon>Aspergillus subgen. Circumdati</taxon>
    </lineage>
</organism>
<keyword evidence="3" id="KW-1185">Reference proteome</keyword>
<dbReference type="GeneID" id="26802782"/>
<proteinExistence type="predicted"/>
<dbReference type="Pfam" id="PF07883">
    <property type="entry name" value="Cupin_2"/>
    <property type="match status" value="1"/>
</dbReference>
<dbReference type="OrthoDB" id="5793281at2759"/>
<dbReference type="SUPFAM" id="SSF51182">
    <property type="entry name" value="RmlC-like cupins"/>
    <property type="match status" value="1"/>
</dbReference>
<accession>A0A0L1JGI9</accession>
<dbReference type="Gene3D" id="2.60.120.10">
    <property type="entry name" value="Jelly Rolls"/>
    <property type="match status" value="1"/>
</dbReference>
<protein>
    <recommendedName>
        <fullName evidence="1">Cupin type-2 domain-containing protein</fullName>
    </recommendedName>
</protein>
<evidence type="ECO:0000313" key="3">
    <source>
        <dbReference type="Proteomes" id="UP000037505"/>
    </source>
</evidence>
<dbReference type="Proteomes" id="UP000037505">
    <property type="component" value="Unassembled WGS sequence"/>
</dbReference>
<dbReference type="InterPro" id="IPR014710">
    <property type="entry name" value="RmlC-like_jellyroll"/>
</dbReference>
<gene>
    <name evidence="2" type="ORF">ANOM_000978</name>
</gene>
<feature type="domain" description="Cupin type-2" evidence="1">
    <location>
        <begin position="39"/>
        <end position="109"/>
    </location>
</feature>
<sequence>MATREFQYDPTKHAPPKLTQIFHHPVDNCPGKCIIGIIAELGPGTALPPHRHGGATVSGYILEGTIYNKMNDEPQETISKGGQWFERPGCHHRINANASDTEPAKFFATFVIDEEAVKQGRLMEIDDEYQHVKCAVEQSPGMRGECKCKS</sequence>
<dbReference type="EMBL" id="JNOM01000008">
    <property type="protein sequence ID" value="KNG90895.1"/>
    <property type="molecule type" value="Genomic_DNA"/>
</dbReference>
<name>A0A0L1JGI9_ASPN3</name>
<evidence type="ECO:0000313" key="2">
    <source>
        <dbReference type="EMBL" id="KNG90895.1"/>
    </source>
</evidence>
<dbReference type="RefSeq" id="XP_015411818.1">
    <property type="nucleotide sequence ID" value="XM_015546236.1"/>
</dbReference>
<evidence type="ECO:0000259" key="1">
    <source>
        <dbReference type="Pfam" id="PF07883"/>
    </source>
</evidence>
<dbReference type="InterPro" id="IPR013096">
    <property type="entry name" value="Cupin_2"/>
</dbReference>
<dbReference type="PANTHER" id="PTHR38599:SF1">
    <property type="entry name" value="CUPIN DOMAIN PROTEIN (AFU_ORTHOLOGUE AFUA_3G13620)"/>
    <property type="match status" value="1"/>
</dbReference>
<dbReference type="CDD" id="cd02234">
    <property type="entry name" value="cupin_BLR7677-like"/>
    <property type="match status" value="1"/>
</dbReference>
<dbReference type="AlphaFoldDB" id="A0A0L1JGI9"/>
<comment type="caution">
    <text evidence="2">The sequence shown here is derived from an EMBL/GenBank/DDBJ whole genome shotgun (WGS) entry which is preliminary data.</text>
</comment>
<reference evidence="2 3" key="1">
    <citation type="submission" date="2014-06" db="EMBL/GenBank/DDBJ databases">
        <title>The Genome of the Aflatoxigenic Filamentous Fungus Aspergillus nomius.</title>
        <authorList>
            <person name="Moore M.G."/>
            <person name="Shannon B.M."/>
            <person name="Brian M.M."/>
        </authorList>
    </citation>
    <scope>NUCLEOTIDE SEQUENCE [LARGE SCALE GENOMIC DNA]</scope>
    <source>
        <strain evidence="2 3">NRRL 13137</strain>
    </source>
</reference>
<dbReference type="STRING" id="1509407.A0A0L1JGI9"/>
<dbReference type="InterPro" id="IPR011051">
    <property type="entry name" value="RmlC_Cupin_sf"/>
</dbReference>
<dbReference type="PANTHER" id="PTHR38599">
    <property type="entry name" value="CUPIN DOMAIN PROTEIN (AFU_ORTHOLOGUE AFUA_3G13620)"/>
    <property type="match status" value="1"/>
</dbReference>